<dbReference type="RefSeq" id="WP_074698870.1">
    <property type="nucleotide sequence ID" value="NZ_FNND01000007.1"/>
</dbReference>
<dbReference type="InterPro" id="IPR026341">
    <property type="entry name" value="T9SS_type_B"/>
</dbReference>
<protein>
    <submittedName>
        <fullName evidence="2">Gliding motility-associated C-terminal domain-containing protein</fullName>
    </submittedName>
</protein>
<evidence type="ECO:0000256" key="1">
    <source>
        <dbReference type="SAM" id="SignalP"/>
    </source>
</evidence>
<dbReference type="OrthoDB" id="607469at2"/>
<feature type="signal peptide" evidence="1">
    <location>
        <begin position="1"/>
        <end position="19"/>
    </location>
</feature>
<gene>
    <name evidence="2" type="ORF">SAMN05444420_107114</name>
</gene>
<keyword evidence="3" id="KW-1185">Reference proteome</keyword>
<accession>A0A1H2YNQ4</accession>
<evidence type="ECO:0000313" key="2">
    <source>
        <dbReference type="EMBL" id="SDX06797.1"/>
    </source>
</evidence>
<feature type="chain" id="PRO_5028827931" evidence="1">
    <location>
        <begin position="20"/>
        <end position="4301"/>
    </location>
</feature>
<sequence length="4301" mass="466709">MKRSLLYIGFFLLPLFALAQSLPAYTLTGENTVCGGNIKVDWSAAVTAGIPVSLWHVELYNSAGVKQSQKDFDATGKTQFAFPTGTYKVKVIRKDGSKTHPTQGTQTITSTYRNFIVVEPYEQADAERAVGECTSDGKMTFKIKNGAGPFVIKLYEVGQATPAATSAPTTKSGNETTVQITTGLKANTKYEIEVTDQVGGGTCAKTENRNVRSFTTKPASASFLRSIALESCKQKGVLRGSRGMITVEINNPNAVGPFQVEVRRKDNNQVVVSASNADASFPKGGATGTTQKEIEPDAGKRLEVGKDYVIKVKDVGGNCVAERTQTNPLRFSAEAVRLHLAHTCADCGEYEFAVAPKFPNRNSNPNQVTRDKFYTYNLKVEVKRGGVMLPGFPEQFTNTDALPQTGTNNGYIYGNNEFRLSTLYDAMVHKSAYKVKGGDVITVTYEDCALATPIVLTHTVKTTPDKPFTSIGVRKKTGGGNCDREVELTTTFQHGGTPSYTDFCNFTGMKARVKTSNVWQVATTVTDVMYKFYDEYDVNRHRMYVPVSTITNKYQVEYADASTVLNATAPTDCKHYVSPELTLTKPDLIDNVGVHALYNGYGAVLQWEHRGKRVQLYGVRDVVTDANPLEVTIHRKDGFQGVKTYTATGPEDLAGTYQIKFPIKGIYKENDIRTGYILIMDVPPGEYIVNIKNNCATRNLPLTVAETPSPYIQIDPLKVEVECSKNGQAGRGKLIYRAVDEVENNVLGWLYVFRDPGGTAPIYKRANTSTYIRQSRYTVTRLSSDPSKYEKKAEIDNLPAGDYILGIQAGGSHHYTAVYKPEDKGYTYGFRPNEQGVGLMSHTYIYKTFTVKEVTDVVPLSAVAMCDPSNPNTGMIRVEMPAGAEPKYPITYTLYKVSGGTKTVVTQGGNEVKKVVTVKPSNMADANATFNNIPKLTGGDTYEVKFESGCFDRWVPIPDFGSLIAPQVRTQAASVCYGVPTILSVDISESLYDIQWKADPASALDGIAAADLKHPSLTIAPKEEAEYWVTYKMKTGLGCGTPVEKNTDKKHLPLLGKNFTDAAIGTLVDLTTTLPLNKCTGTVTWTAPAITDTEGCGYRLTWRVVKADGTELYAPTPDADGNTPALTWDGFPVGESYVEYTVKGKADGGTEGKKRFKVTVTASNIDVAVTGKFVDAVGSDTQITTIAKGHTIYYKATIENKTTQALGGGVLKVTLPDNTNGNYELPAATDSGIIKSELGSGVTVSYESPRVLQFEGIDGTLFSQGTKVSVYIPIKIKNNADCTAYENACAAILTGKPAFVFTLKNCSAAGEMTKEGAGAYAQIKNDGDCTRVELFCAGSLNLTARGTGYTSYKWYDGGATGASYSQMSSTTATQQVSAAGYYKVDKIAQCDGVESTTTEYIRVIESTDTSVDVIKIQAGNVGGTCTYLENNVTKQRWVSHFLFCSGSESKVLRANAYQGGVAWQKANGCNNDTWGNCFDVRDTCWQTISTDNSYTISGSTVGKYRLKVGSGSCFKYYYFEVSTTGFTGVLEGTPTPHSALSLGVVNLMMNVDGIDYTYTVERLSDHQILANNVDAPVDSRGKRYVKVGGLQVKSGDTSDSFKITVKAKTGFTGCKFEGTYTIPKTGEMTATVEYTQEWSEDTCSQAKFLFTVSGGQKNYRYLIYKINGAYVKPSYSNGFENIPDSEFSSFVTQYETSPAPPPDRFYQWITILQEGKYEFLIRDQDDRFAVTNEVEIGQTAKYAVSVTATDIDCAYQSSGSIVAKFLNTVVPGQKIELYKYNTNGNLQRIRESQSGEFHGLSAGKYKVKMSYLLSGVGHIPCEIERDIEVASPAPIEASIGVISDNTCAANNGAFLLHVNWVTGGSGGYTFMSPSGIGSSASFSAATTLKVDGGSQANPKIQVVVRDSKNCEATFEVMAKKALVKPALDASEVTYDCGGNGSFTITPTTPAGKTYTYEYSLDGGVRQAPNGANNQMQYTGLPGRVAPYKVQVYYKEPSTTSINELYKVTFGDLERLDDSDGAPATIGSAKATGALTVGTHVVTRQLPSSTEYRSETGTGRYYAVRTSTLDNTIYDKVIENVLRSRSVSVKLRYINLGKSGLAQGVGLKIVLQYKDTNDNTDREIEKELPPLSQSDGWSEGEVVFRELEGVAHDNKVRLWIRTTVGTAAVGLDDIQVSQPTQSCQEGELRSVQVVPGKAFSATITQVEPPKCHAGDGKIYVKLFNPEPSTTYSYALSSSGTFVSTPLVGTDKLEIVAPIGTHTLKIRMIHPDNTFCEINANGTAVIDDVPELKIDNIEVLPMGCPGSPYEKAGAIVKVLNGRAPYVIEVRKTGMPSFTPATVEWTGNTGEVKDLDDNTTYEFKVKDSHSCESAVERKAIPAKKEVSATINATKCLSVGGTGSIIVEVQDGNGGYEFSKDGGATWVSDPGNPTQYEFDNLAPSGTPYKIQVRDRLNCKTDIEDVYISEALEVGRTTDGAYGCDTPQEEVTITVRGGAKISGSYNMQWKRGGQASDITGYNPMSDNDGGNVVITEAAGTTVTYKATIKTEGMYHFLITDANGCKQTVSQEIRKEDPVLLSTPGLTGSTIACAGASDGVIGVFNGSVYLPMEEAIDRTKGVAPYTITLYESNSSHAKLGAVAADKQNGRGLSAGFYYVELKDAKGCTTHKVVEVKEKPAPTANMDEVKNATCSSGPLALGHLKISFNNPNLRDDYYIAVYTDDLYTSLATAYDLSNQETPARADFNAEISGTATIRLKEGTYYPAVVNKTTGCMVKMPAQEIGGTNIKVKEVSRQGNSCDEDEITLDFWEQDGTNPPGTIDPSQLHVAVYNSAEPNNALQQYIDPPYTAAQILEPLTTDNPDTYRKVRLKITVLRNVPYRLMIRYNSCTTVTKPAVDTPPPTPSTTITANRLPNKCGAGGSVALDYEVSGVSNPVNWAVYPYPFDTRIGHVPPSPLASGTSGAVVAGKTSIQSTTTALTEGKNYVLVIKDASNCILNTKEFMVNQSATPLHLDEAEPISNYSCDENPNNSARVRIKVSEGVPPYRYTISTLATEPSAQQWAEPQVFTSNSREIILDKTFEGTTKKITSGTTTGDPWYVYVRDANDCTVSQQVTIKKDETPHILSAEIENICVEGTEFTVLVTMDKVGPGQHYYTFKPTGRPETAKQPLSLIQVEANKWQGRIYRVYGNDVSRDIRIYDQNGCASDPYTFQFAGKLTFNVEQKTPLTCKAGAAGNGEIEVKDITNYIPATNHNYTYRLLREVSGGDVVVVNDTPLTKTTTNFTLPITEAGKYRVEIVDSEYANCPFSRTITIREKVQPVVLVQSYADATCFHGDTPALAQTKGGGVATLLASPGSELPMTFSIKSARYADDDSAVNFATIPSDYQNVTPSTSNDKVTVDPTGRKAIFKGLYGHTRGIIYTIEAKGNNDCKTTTEVKIMGVKELKVDMDQSEVTQFKCSADQELVAKLKLPITAIEGGSGVYRFTLLKAGAPVAGNIDLIAPEFSIDDEQGGTYKLRVEDAQYDCTAVDVDFPADRAIDPFVKVKKVDSAEAQDITCNAGEKVTVTATLAPAPTKDIRISLSLRSISDGSHQNKTLTVAAGATGVSHTFDDVPMGNYSVVATNEETGCVVYGETYKVQDPNTFSLTATLQKPVKCYGSATGEITFTLADLDLSNSGGVDQATKGFTVKIKGITDPTFEQTVTGPVGQTSVVYATLPYGAYTATATSQSTGCQTKIPANFTIRQADQPIAVTGKLRVPDDCSAEGAGEISVEVVGGVAPYKVTLSGNGGSYTQVAQQVYNRWLFTAVPGANAPGADFDIRVEDAWGCDQTFTQVVKNVIKPDPIDYDDPVIPTVSCKGAEDAYIKIENARGGAYDDPTAAQPKTTYYYELYHSERGAIRPLQTSNEFFNLPAGNYTLVVRDRWNCTKEQQFTIANPPEIKVTKVDGSNLVCYGELGHVKINVVGGTPTGTPSEFVYTLDLVDVDSDAVVKTYPDVRASMLPYTINGLTPGVNYRVRATDGKQCPGASDMFALTAAPNLEVRASYEDSCTDNAYEGNVVITFDDATVDYSKMQYSFDGGTSRYPFASGSGQGAQVRINRNHVSVKPTSLPRAIKLYYTEAGTTCEGETNPVIVPVVEKLSLIQDPTTPPGLNELRLLGKNGVPDYVFYFNGVHKGNEGTYIVRIQDPEGVDPSDNKLKKRIEAKVEDSKGCTAEQVFYVDFVDIDIPRFFTPNGDGENDTWSPRNTQQYPNILTQIYDRYGRLLKELSRGETWDGTYNGKALPTGDYWYIITLGEEDDSREFKGHFTLFR</sequence>
<dbReference type="Proteomes" id="UP000182771">
    <property type="component" value="Unassembled WGS sequence"/>
</dbReference>
<organism evidence="2 3">
    <name type="scientific">Capnocytophaga granulosa</name>
    <dbReference type="NCBI Taxonomy" id="45242"/>
    <lineage>
        <taxon>Bacteria</taxon>
        <taxon>Pseudomonadati</taxon>
        <taxon>Bacteroidota</taxon>
        <taxon>Flavobacteriia</taxon>
        <taxon>Flavobacteriales</taxon>
        <taxon>Flavobacteriaceae</taxon>
        <taxon>Capnocytophaga</taxon>
    </lineage>
</organism>
<comment type="caution">
    <text evidence="2">The sequence shown here is derived from an EMBL/GenBank/DDBJ whole genome shotgun (WGS) entry which is preliminary data.</text>
</comment>
<dbReference type="GeneID" id="85017170"/>
<reference evidence="2 3" key="1">
    <citation type="submission" date="2016-10" db="EMBL/GenBank/DDBJ databases">
        <authorList>
            <person name="Varghese N."/>
            <person name="Submissions S."/>
        </authorList>
    </citation>
    <scope>NUCLEOTIDE SEQUENCE [LARGE SCALE GENOMIC DNA]</scope>
    <source>
        <strain evidence="2 3">DSM 11449</strain>
    </source>
</reference>
<name>A0A1H2YNQ4_9FLAO</name>
<proteinExistence type="predicted"/>
<dbReference type="NCBIfam" id="TIGR04131">
    <property type="entry name" value="Bac_Flav_CTERM"/>
    <property type="match status" value="1"/>
</dbReference>
<evidence type="ECO:0000313" key="3">
    <source>
        <dbReference type="Proteomes" id="UP000182771"/>
    </source>
</evidence>
<keyword evidence="1" id="KW-0732">Signal</keyword>
<dbReference type="Pfam" id="PF13585">
    <property type="entry name" value="CHU_C"/>
    <property type="match status" value="1"/>
</dbReference>
<dbReference type="EMBL" id="FNND01000007">
    <property type="protein sequence ID" value="SDX06797.1"/>
    <property type="molecule type" value="Genomic_DNA"/>
</dbReference>